<accession>A0AAP6Y408</accession>
<dbReference type="GO" id="GO:0000160">
    <property type="term" value="P:phosphorelay signal transduction system"/>
    <property type="evidence" value="ECO:0007669"/>
    <property type="project" value="InterPro"/>
</dbReference>
<dbReference type="InterPro" id="IPR011042">
    <property type="entry name" value="6-blade_b-propeller_TolB-like"/>
</dbReference>
<keyword evidence="1 2" id="KW-0238">DNA-binding</keyword>
<evidence type="ECO:0000256" key="2">
    <source>
        <dbReference type="PROSITE-ProRule" id="PRU01091"/>
    </source>
</evidence>
<evidence type="ECO:0000256" key="3">
    <source>
        <dbReference type="SAM" id="Phobius"/>
    </source>
</evidence>
<dbReference type="InterPro" id="IPR016032">
    <property type="entry name" value="Sig_transdc_resp-reg_C-effctor"/>
</dbReference>
<dbReference type="PROSITE" id="PS51755">
    <property type="entry name" value="OMPR_PHOB"/>
    <property type="match status" value="1"/>
</dbReference>
<dbReference type="PANTHER" id="PTHR36842:SF1">
    <property type="entry name" value="PROTEIN TOLB"/>
    <property type="match status" value="1"/>
</dbReference>
<dbReference type="SUPFAM" id="SSF46894">
    <property type="entry name" value="C-terminal effector domain of the bipartite response regulators"/>
    <property type="match status" value="1"/>
</dbReference>
<dbReference type="PANTHER" id="PTHR36842">
    <property type="entry name" value="PROTEIN TOLB HOMOLOG"/>
    <property type="match status" value="1"/>
</dbReference>
<dbReference type="Proteomes" id="UP000549590">
    <property type="component" value="Unassembled WGS sequence"/>
</dbReference>
<evidence type="ECO:0000256" key="1">
    <source>
        <dbReference type="ARBA" id="ARBA00023125"/>
    </source>
</evidence>
<sequence length="674" mass="77800">MAVHISGVIFDEEQRTLKNDSQTRKLEPKVFSLLITLLAANGKIVTRDQLIVEVWNNRVVGEGAINRTVSLLRNHFSALTNENIIETVPTQGYRLVATVTNTDISHDEMPVEQKVAFKSPSFKKPVRNIKKASIIAIIIALLLITLFSTLFKVENLITPNKLSLVSAPLIGLQGREYKLSATQSGGLILFHHLDEDDRQSVYLYDTKTHTQNSVLTNSLATISADGEYIVYATHIDEQCLISTYHVHTKKKQFLFSCDEFPTSLAWGENNTFYFNKRFSKSHPYQVYSYNINTSRLRQITNPSSKNNTKGDFDFSYNNHSNQLAIVRYISENDSKIIIKNEEEKLNEYVVNLRVKSLVWHSKNNTLVIANNNTIFSLEAASGEYCSIKKLDFTINSLAIIPAKLNASLLVSSLNVVSEIVKYNTINSSQHVWQQSARTELLPRMRANTQTFLSTRYKSHHFWRVKNDEAQLIDIDLPFDLQFVRYELSDDGSRILFTKHGDVFELDLNKNAYQKVFTKNHNSYVANYDAQNNIIYSTNASGQWQLWLYQRSTDTHSQLTLNGGYSGRIVDQYLYYSKFNVDGLWRKNLTTTSEELVIKNFNRINWLNWQLIDHQLYFYREATGIWTFNINTQKENLIMPKPDGFVHQYTVAPDQQHIFWVRLKTIQGDIYQYTF</sequence>
<dbReference type="GO" id="GO:0003677">
    <property type="term" value="F:DNA binding"/>
    <property type="evidence" value="ECO:0007669"/>
    <property type="project" value="UniProtKB-UniRule"/>
</dbReference>
<dbReference type="RefSeq" id="WP_169044674.1">
    <property type="nucleotide sequence ID" value="NZ_JABBYB010000008.1"/>
</dbReference>
<dbReference type="CDD" id="cd00383">
    <property type="entry name" value="trans_reg_C"/>
    <property type="match status" value="1"/>
</dbReference>
<keyword evidence="3" id="KW-1133">Transmembrane helix</keyword>
<dbReference type="AlphaFoldDB" id="A0AAP6Y408"/>
<feature type="DNA-binding region" description="OmpR/PhoB-type" evidence="2">
    <location>
        <begin position="1"/>
        <end position="97"/>
    </location>
</feature>
<feature type="domain" description="OmpR/PhoB-type" evidence="4">
    <location>
        <begin position="1"/>
        <end position="97"/>
    </location>
</feature>
<dbReference type="Gene3D" id="1.10.10.10">
    <property type="entry name" value="Winged helix-like DNA-binding domain superfamily/Winged helix DNA-binding domain"/>
    <property type="match status" value="1"/>
</dbReference>
<proteinExistence type="predicted"/>
<protein>
    <submittedName>
        <fullName evidence="5">DUF5050 domain-containing protein</fullName>
    </submittedName>
</protein>
<evidence type="ECO:0000313" key="5">
    <source>
        <dbReference type="EMBL" id="NMP03752.1"/>
    </source>
</evidence>
<dbReference type="SMART" id="SM00862">
    <property type="entry name" value="Trans_reg_C"/>
    <property type="match status" value="1"/>
</dbReference>
<evidence type="ECO:0000313" key="6">
    <source>
        <dbReference type="Proteomes" id="UP000549590"/>
    </source>
</evidence>
<dbReference type="GO" id="GO:0006355">
    <property type="term" value="P:regulation of DNA-templated transcription"/>
    <property type="evidence" value="ECO:0007669"/>
    <property type="project" value="InterPro"/>
</dbReference>
<feature type="transmembrane region" description="Helical" evidence="3">
    <location>
        <begin position="132"/>
        <end position="151"/>
    </location>
</feature>
<dbReference type="InterPro" id="IPR001867">
    <property type="entry name" value="OmpR/PhoB-type_DNA-bd"/>
</dbReference>
<name>A0AAP6Y408_9GAMM</name>
<reference evidence="5 6" key="1">
    <citation type="submission" date="2020-04" db="EMBL/GenBank/DDBJ databases">
        <title>Genome sequencing and assembly of Pseudoalteromonas arctica.</title>
        <authorList>
            <person name="Cook G.M."/>
        </authorList>
    </citation>
    <scope>NUCLEOTIDE SEQUENCE [LARGE SCALE GENOMIC DNA]</scope>
    <source>
        <strain evidence="5 6">NEC-BIFX-2020_001</strain>
    </source>
</reference>
<comment type="caution">
    <text evidence="5">The sequence shown here is derived from an EMBL/GenBank/DDBJ whole genome shotgun (WGS) entry which is preliminary data.</text>
</comment>
<dbReference type="SUPFAM" id="SSF82171">
    <property type="entry name" value="DPP6 N-terminal domain-like"/>
    <property type="match status" value="1"/>
</dbReference>
<dbReference type="Pfam" id="PF00486">
    <property type="entry name" value="Trans_reg_C"/>
    <property type="match status" value="1"/>
</dbReference>
<keyword evidence="3" id="KW-0472">Membrane</keyword>
<dbReference type="InterPro" id="IPR036388">
    <property type="entry name" value="WH-like_DNA-bd_sf"/>
</dbReference>
<organism evidence="5 6">
    <name type="scientific">Pseudoalteromonas arctica</name>
    <dbReference type="NCBI Taxonomy" id="394751"/>
    <lineage>
        <taxon>Bacteria</taxon>
        <taxon>Pseudomonadati</taxon>
        <taxon>Pseudomonadota</taxon>
        <taxon>Gammaproteobacteria</taxon>
        <taxon>Alteromonadales</taxon>
        <taxon>Pseudoalteromonadaceae</taxon>
        <taxon>Pseudoalteromonas</taxon>
    </lineage>
</organism>
<evidence type="ECO:0000259" key="4">
    <source>
        <dbReference type="PROSITE" id="PS51755"/>
    </source>
</evidence>
<keyword evidence="3" id="KW-0812">Transmembrane</keyword>
<dbReference type="EMBL" id="JABBYB010000008">
    <property type="protein sequence ID" value="NMP03752.1"/>
    <property type="molecule type" value="Genomic_DNA"/>
</dbReference>
<gene>
    <name evidence="5" type="ORF">HHE94_13680</name>
</gene>
<dbReference type="Gene3D" id="2.120.10.30">
    <property type="entry name" value="TolB, C-terminal domain"/>
    <property type="match status" value="2"/>
</dbReference>